<accession>A0A8X6MPW2</accession>
<keyword evidence="3" id="KW-1185">Reference proteome</keyword>
<name>A0A8X6MPW2_NEPPI</name>
<keyword evidence="1" id="KW-0812">Transmembrane</keyword>
<evidence type="ECO:0000313" key="3">
    <source>
        <dbReference type="Proteomes" id="UP000887013"/>
    </source>
</evidence>
<keyword evidence="1" id="KW-0472">Membrane</keyword>
<comment type="caution">
    <text evidence="2">The sequence shown here is derived from an EMBL/GenBank/DDBJ whole genome shotgun (WGS) entry which is preliminary data.</text>
</comment>
<dbReference type="Proteomes" id="UP000887013">
    <property type="component" value="Unassembled WGS sequence"/>
</dbReference>
<organism evidence="2 3">
    <name type="scientific">Nephila pilipes</name>
    <name type="common">Giant wood spider</name>
    <name type="synonym">Nephila maculata</name>
    <dbReference type="NCBI Taxonomy" id="299642"/>
    <lineage>
        <taxon>Eukaryota</taxon>
        <taxon>Metazoa</taxon>
        <taxon>Ecdysozoa</taxon>
        <taxon>Arthropoda</taxon>
        <taxon>Chelicerata</taxon>
        <taxon>Arachnida</taxon>
        <taxon>Araneae</taxon>
        <taxon>Araneomorphae</taxon>
        <taxon>Entelegynae</taxon>
        <taxon>Araneoidea</taxon>
        <taxon>Nephilidae</taxon>
        <taxon>Nephila</taxon>
    </lineage>
</organism>
<evidence type="ECO:0000313" key="2">
    <source>
        <dbReference type="EMBL" id="GFS71678.1"/>
    </source>
</evidence>
<proteinExistence type="predicted"/>
<feature type="transmembrane region" description="Helical" evidence="1">
    <location>
        <begin position="116"/>
        <end position="136"/>
    </location>
</feature>
<reference evidence="2" key="1">
    <citation type="submission" date="2020-08" db="EMBL/GenBank/DDBJ databases">
        <title>Multicomponent nature underlies the extraordinary mechanical properties of spider dragline silk.</title>
        <authorList>
            <person name="Kono N."/>
            <person name="Nakamura H."/>
            <person name="Mori M."/>
            <person name="Yoshida Y."/>
            <person name="Ohtoshi R."/>
            <person name="Malay A.D."/>
            <person name="Moran D.A.P."/>
            <person name="Tomita M."/>
            <person name="Numata K."/>
            <person name="Arakawa K."/>
        </authorList>
    </citation>
    <scope>NUCLEOTIDE SEQUENCE</scope>
</reference>
<protein>
    <submittedName>
        <fullName evidence="2">Uncharacterized protein</fullName>
    </submittedName>
</protein>
<dbReference type="EMBL" id="BMAW01049666">
    <property type="protein sequence ID" value="GFS71678.1"/>
    <property type="molecule type" value="Genomic_DNA"/>
</dbReference>
<keyword evidence="1" id="KW-1133">Transmembrane helix</keyword>
<gene>
    <name evidence="2" type="ORF">NPIL_267171</name>
</gene>
<dbReference type="AlphaFoldDB" id="A0A8X6MPW2"/>
<evidence type="ECO:0000256" key="1">
    <source>
        <dbReference type="SAM" id="Phobius"/>
    </source>
</evidence>
<sequence length="261" mass="29718">MTDKKNREKIIRKLIVKSTPFGLGVPFFPSEFQPKKKKKRKFAKEEMENNRKLESIISEKCRSFSSVAFHPCSTFETFRSLFSSQLEVLFQDHKTDSKQSCSIEIHRPVQNYTDKARLVVVCSVSNLMSVIALGVARLSYTNSVNRDCPPRAEGDWTGQLHCSSVHRQGCAIPHFAVLLFFGGIVVFFVSVRRRSVVRAIEQQRESQGPFVFSLIMGTHYIDWNGVSDFDSLSPFEGRFRKQKTVTGESGSKILDDSPRHT</sequence>
<feature type="transmembrane region" description="Helical" evidence="1">
    <location>
        <begin position="171"/>
        <end position="191"/>
    </location>
</feature>